<gene>
    <name evidence="1" type="ORF">UV58_C0013G0025</name>
</gene>
<accession>A0A0G1C933</accession>
<evidence type="ECO:0000313" key="1">
    <source>
        <dbReference type="EMBL" id="KKS82082.1"/>
    </source>
</evidence>
<dbReference type="AlphaFoldDB" id="A0A0G1C933"/>
<protein>
    <submittedName>
        <fullName evidence="1">Uncharacterized protein</fullName>
    </submittedName>
</protein>
<name>A0A0G1C933_9BACT</name>
<dbReference type="Proteomes" id="UP000034810">
    <property type="component" value="Unassembled WGS sequence"/>
</dbReference>
<proteinExistence type="predicted"/>
<evidence type="ECO:0000313" key="2">
    <source>
        <dbReference type="Proteomes" id="UP000034810"/>
    </source>
</evidence>
<sequence length="150" mass="15348">MATAKRDENRVPTLIGVSTADGTTSILLEVDPNTGALITAHGKTLLSTGGQASGLGNNTLVSAGTSRLKVYAFSLTVVSTTQVTCIWQSGASGTEIWRNTFQTPSGVAGGANLAVSPPAWLFATASATALNLNLSAAVAVDWSVSYFDEV</sequence>
<comment type="caution">
    <text evidence="1">The sequence shown here is derived from an EMBL/GenBank/DDBJ whole genome shotgun (WGS) entry which is preliminary data.</text>
</comment>
<reference evidence="1 2" key="1">
    <citation type="journal article" date="2015" name="Nature">
        <title>rRNA introns, odd ribosomes, and small enigmatic genomes across a large radiation of phyla.</title>
        <authorList>
            <person name="Brown C.T."/>
            <person name="Hug L.A."/>
            <person name="Thomas B.C."/>
            <person name="Sharon I."/>
            <person name="Castelle C.J."/>
            <person name="Singh A."/>
            <person name="Wilkins M.J."/>
            <person name="Williams K.H."/>
            <person name="Banfield J.F."/>
        </authorList>
    </citation>
    <scope>NUCLEOTIDE SEQUENCE [LARGE SCALE GENOMIC DNA]</scope>
</reference>
<organism evidence="1 2">
    <name type="scientific">Candidatus Wolfebacteria bacterium GW2011_GWC1_43_10</name>
    <dbReference type="NCBI Taxonomy" id="1619011"/>
    <lineage>
        <taxon>Bacteria</taxon>
        <taxon>Candidatus Wolfeibacteriota</taxon>
    </lineage>
</organism>
<dbReference type="EMBL" id="LCFA01000013">
    <property type="protein sequence ID" value="KKS82082.1"/>
    <property type="molecule type" value="Genomic_DNA"/>
</dbReference>
<dbReference type="PATRIC" id="fig|1619011.3.peg.545"/>